<reference evidence="1 2" key="1">
    <citation type="submission" date="2019-03" db="EMBL/GenBank/DDBJ databases">
        <title>Deep-cultivation of Planctomycetes and their phenomic and genomic characterization uncovers novel biology.</title>
        <authorList>
            <person name="Wiegand S."/>
            <person name="Jogler M."/>
            <person name="Boedeker C."/>
            <person name="Pinto D."/>
            <person name="Vollmers J."/>
            <person name="Rivas-Marin E."/>
            <person name="Kohn T."/>
            <person name="Peeters S.H."/>
            <person name="Heuer A."/>
            <person name="Rast P."/>
            <person name="Oberbeckmann S."/>
            <person name="Bunk B."/>
            <person name="Jeske O."/>
            <person name="Meyerdierks A."/>
            <person name="Storesund J.E."/>
            <person name="Kallscheuer N."/>
            <person name="Luecker S."/>
            <person name="Lage O.M."/>
            <person name="Pohl T."/>
            <person name="Merkel B.J."/>
            <person name="Hornburger P."/>
            <person name="Mueller R.-W."/>
            <person name="Bruemmer F."/>
            <person name="Labrenz M."/>
            <person name="Spormann A.M."/>
            <person name="Op den Camp H."/>
            <person name="Overmann J."/>
            <person name="Amann R."/>
            <person name="Jetten M.S.M."/>
            <person name="Mascher T."/>
            <person name="Medema M.H."/>
            <person name="Devos D.P."/>
            <person name="Kaster A.-K."/>
            <person name="Ovreas L."/>
            <person name="Rohde M."/>
            <person name="Galperin M.Y."/>
            <person name="Jogler C."/>
        </authorList>
    </citation>
    <scope>NUCLEOTIDE SEQUENCE [LARGE SCALE GENOMIC DNA]</scope>
    <source>
        <strain evidence="1 2">Enr17</strain>
    </source>
</reference>
<sequence>MDALDWQAYHRMEKAKKQGDLWTEKVPGDCLEHWGKGKSFQNPIFTYVIS</sequence>
<evidence type="ECO:0000313" key="1">
    <source>
        <dbReference type="EMBL" id="QDV48212.1"/>
    </source>
</evidence>
<evidence type="ECO:0000313" key="2">
    <source>
        <dbReference type="Proteomes" id="UP000318313"/>
    </source>
</evidence>
<dbReference type="KEGG" id="gfm:Enr17x_02230"/>
<proteinExistence type="predicted"/>
<dbReference type="EMBL" id="CP037452">
    <property type="protein sequence ID" value="QDV48212.1"/>
    <property type="molecule type" value="Genomic_DNA"/>
</dbReference>
<accession>A0A518I527</accession>
<dbReference type="Proteomes" id="UP000318313">
    <property type="component" value="Chromosome"/>
</dbReference>
<dbReference type="AlphaFoldDB" id="A0A518I527"/>
<organism evidence="1 2">
    <name type="scientific">Gimesia fumaroli</name>
    <dbReference type="NCBI Taxonomy" id="2527976"/>
    <lineage>
        <taxon>Bacteria</taxon>
        <taxon>Pseudomonadati</taxon>
        <taxon>Planctomycetota</taxon>
        <taxon>Planctomycetia</taxon>
        <taxon>Planctomycetales</taxon>
        <taxon>Planctomycetaceae</taxon>
        <taxon>Gimesia</taxon>
    </lineage>
</organism>
<protein>
    <submittedName>
        <fullName evidence="1">Uncharacterized protein</fullName>
    </submittedName>
</protein>
<name>A0A518I527_9PLAN</name>
<gene>
    <name evidence="1" type="ORF">Enr17x_02230</name>
</gene>
<keyword evidence="2" id="KW-1185">Reference proteome</keyword>